<dbReference type="GO" id="GO:0008453">
    <property type="term" value="F:alanine-glyoxylate transaminase activity"/>
    <property type="evidence" value="ECO:0007669"/>
    <property type="project" value="TreeGrafter"/>
</dbReference>
<dbReference type="PROSITE" id="PS00595">
    <property type="entry name" value="AA_TRANSFER_CLASS_5"/>
    <property type="match status" value="1"/>
</dbReference>
<comment type="similarity">
    <text evidence="2 4">Belongs to the class-V pyridoxal-phosphate-dependent aminotransferase family.</text>
</comment>
<dbReference type="InterPro" id="IPR015421">
    <property type="entry name" value="PyrdxlP-dep_Trfase_major"/>
</dbReference>
<organism evidence="7 9">
    <name type="scientific">Pyrodictium delaneyi</name>
    <dbReference type="NCBI Taxonomy" id="1273541"/>
    <lineage>
        <taxon>Archaea</taxon>
        <taxon>Thermoproteota</taxon>
        <taxon>Thermoprotei</taxon>
        <taxon>Desulfurococcales</taxon>
        <taxon>Pyrodictiaceae</taxon>
        <taxon>Pyrodictium</taxon>
    </lineage>
</organism>
<proteinExistence type="inferred from homology"/>
<evidence type="ECO:0000313" key="7">
    <source>
        <dbReference type="EMBL" id="ALL01588.1"/>
    </source>
</evidence>
<keyword evidence="10" id="KW-1185">Reference proteome</keyword>
<dbReference type="InterPro" id="IPR015424">
    <property type="entry name" value="PyrdxlP-dep_Trfase"/>
</dbReference>
<dbReference type="PIRSF" id="PIRSF000524">
    <property type="entry name" value="SPT"/>
    <property type="match status" value="1"/>
</dbReference>
<dbReference type="KEGG" id="pdl:Pyrde_1545"/>
<evidence type="ECO:0000313" key="9">
    <source>
        <dbReference type="Proteomes" id="UP000058613"/>
    </source>
</evidence>
<dbReference type="STRING" id="1273541.Pyrde_1545"/>
<dbReference type="EMBL" id="CP013011">
    <property type="protein sequence ID" value="ALL01588.1"/>
    <property type="molecule type" value="Genomic_DNA"/>
</dbReference>
<dbReference type="PATRIC" id="fig|1273541.4.peg.1648"/>
<evidence type="ECO:0000313" key="8">
    <source>
        <dbReference type="EMBL" id="OWJ55168.1"/>
    </source>
</evidence>
<evidence type="ECO:0000256" key="1">
    <source>
        <dbReference type="ARBA" id="ARBA00001933"/>
    </source>
</evidence>
<keyword evidence="3" id="KW-0663">Pyridoxal phosphate</keyword>
<protein>
    <submittedName>
        <fullName evidence="7">Putative aminotransferase</fullName>
    </submittedName>
</protein>
<dbReference type="Gene3D" id="3.90.1150.10">
    <property type="entry name" value="Aspartate Aminotransferase, domain 1"/>
    <property type="match status" value="1"/>
</dbReference>
<dbReference type="InterPro" id="IPR000192">
    <property type="entry name" value="Aminotrans_V_dom"/>
</dbReference>
<reference evidence="8 10" key="2">
    <citation type="submission" date="2017-05" db="EMBL/GenBank/DDBJ databases">
        <title>The draft genome of the hyperthermophilic archaeon 'Pyrodictium delaneyi strain Hulk', an iron and nitrate reducer, reveals the capacity for sulfate reduction.</title>
        <authorList>
            <person name="Demey L.M."/>
            <person name="Miller C."/>
            <person name="Manzella M."/>
            <person name="Reguera G."/>
            <person name="Kashefi K."/>
        </authorList>
    </citation>
    <scope>NUCLEOTIDE SEQUENCE [LARGE SCALE GENOMIC DNA]</scope>
    <source>
        <strain evidence="8 10">Hulk</strain>
    </source>
</reference>
<keyword evidence="7" id="KW-0808">Transferase</keyword>
<dbReference type="Proteomes" id="UP000058613">
    <property type="component" value="Chromosome"/>
</dbReference>
<dbReference type="Pfam" id="PF00266">
    <property type="entry name" value="Aminotran_5"/>
    <property type="match status" value="1"/>
</dbReference>
<evidence type="ECO:0000256" key="2">
    <source>
        <dbReference type="ARBA" id="ARBA00009236"/>
    </source>
</evidence>
<dbReference type="EMBL" id="NCQP01000002">
    <property type="protein sequence ID" value="OWJ55168.1"/>
    <property type="molecule type" value="Genomic_DNA"/>
</dbReference>
<evidence type="ECO:0000256" key="3">
    <source>
        <dbReference type="ARBA" id="ARBA00022898"/>
    </source>
</evidence>
<dbReference type="GO" id="GO:0019265">
    <property type="term" value="P:glycine biosynthetic process, by transamination of glyoxylate"/>
    <property type="evidence" value="ECO:0007669"/>
    <property type="project" value="TreeGrafter"/>
</dbReference>
<feature type="domain" description="Aminotransferase class V" evidence="6">
    <location>
        <begin position="24"/>
        <end position="323"/>
    </location>
</feature>
<dbReference type="InterPro" id="IPR020578">
    <property type="entry name" value="Aminotrans_V_PyrdxlP_BS"/>
</dbReference>
<dbReference type="SUPFAM" id="SSF53383">
    <property type="entry name" value="PLP-dependent transferases"/>
    <property type="match status" value="1"/>
</dbReference>
<dbReference type="InterPro" id="IPR015422">
    <property type="entry name" value="PyrdxlP-dep_Trfase_small"/>
</dbReference>
<dbReference type="InterPro" id="IPR024169">
    <property type="entry name" value="SP_NH2Trfase/AEP_transaminase"/>
</dbReference>
<gene>
    <name evidence="8" type="ORF">Pdsh_05705</name>
    <name evidence="7" type="ORF">Pyrde_1545</name>
</gene>
<sequence length="356" mass="39031">MRGELLFTPGPVMMHKRALEAMIGQVVSHRSEEFRQLLDDVRELLAKVYQGGEPLVLTGSGTLAVESMTWSIVEPGEQVLVVSHGEFGERLANALAQRGARVDILEAERPGVHVPAEKVVEKLEEKEYSAVATVYTETSLGLSYRDVEYIAKKAKSCGALVLVDAVSALAGEPVPPPGVVDAVASAAQKAIAGPPGVSFVAVSEDALEKMKRVTKKPPSYLDLWKVYKFHSERRETPYTPAVNLLYGLREALRLIVEKGLDVWINMHQERAELLYSKLPGLGFKPVVEPEYRANTVAAFYTPIPSGRLAAELAKRGIRVARGMGSLKDQVVRIATMGWLPEDAYERLFKALSEILA</sequence>
<name>A0A0P0N4T1_9CREN</name>
<evidence type="ECO:0000256" key="4">
    <source>
        <dbReference type="RuleBase" id="RU004075"/>
    </source>
</evidence>
<dbReference type="Gene3D" id="3.40.640.10">
    <property type="entry name" value="Type I PLP-dependent aspartate aminotransferase-like (Major domain)"/>
    <property type="match status" value="1"/>
</dbReference>
<accession>A0A0P0N4T1</accession>
<dbReference type="GeneID" id="26099885"/>
<evidence type="ECO:0000256" key="5">
    <source>
        <dbReference type="RuleBase" id="RU004504"/>
    </source>
</evidence>
<dbReference type="Proteomes" id="UP000196694">
    <property type="component" value="Unassembled WGS sequence"/>
</dbReference>
<evidence type="ECO:0000259" key="6">
    <source>
        <dbReference type="Pfam" id="PF00266"/>
    </source>
</evidence>
<dbReference type="GO" id="GO:0004760">
    <property type="term" value="F:L-serine-pyruvate transaminase activity"/>
    <property type="evidence" value="ECO:0007669"/>
    <property type="project" value="TreeGrafter"/>
</dbReference>
<dbReference type="PANTHER" id="PTHR21152:SF39">
    <property type="entry name" value="SOLUBLE HYDROGENASE, SMALL SUBUNIT"/>
    <property type="match status" value="1"/>
</dbReference>
<reference evidence="7 9" key="1">
    <citation type="submission" date="2015-10" db="EMBL/GenBank/DDBJ databases">
        <title>Complete genome sequence of hyperthermophilic archaeon Pyrodictium delaneyi Su06.</title>
        <authorList>
            <person name="Jung J.-H."/>
            <person name="Lin J."/>
            <person name="Holden J.F."/>
            <person name="Park C.-S."/>
        </authorList>
    </citation>
    <scope>NUCLEOTIDE SEQUENCE [LARGE SCALE GENOMIC DNA]</scope>
    <source>
        <strain evidence="7 9">Su06</strain>
    </source>
</reference>
<dbReference type="RefSeq" id="WP_082419568.1">
    <property type="nucleotide sequence ID" value="NZ_CP013011.1"/>
</dbReference>
<dbReference type="OrthoDB" id="35685at2157"/>
<keyword evidence="7" id="KW-0032">Aminotransferase</keyword>
<dbReference type="AlphaFoldDB" id="A0A0P0N4T1"/>
<comment type="cofactor">
    <cofactor evidence="1 5">
        <name>pyridoxal 5'-phosphate</name>
        <dbReference type="ChEBI" id="CHEBI:597326"/>
    </cofactor>
</comment>
<dbReference type="PANTHER" id="PTHR21152">
    <property type="entry name" value="AMINOTRANSFERASE CLASS V"/>
    <property type="match status" value="1"/>
</dbReference>
<evidence type="ECO:0000313" key="10">
    <source>
        <dbReference type="Proteomes" id="UP000196694"/>
    </source>
</evidence>